<dbReference type="InterPro" id="IPR029787">
    <property type="entry name" value="Nucleotide_cyclase"/>
</dbReference>
<sequence>MRKITISILAIFILANIISITNFAGVYKAHAINGSVDLTDYDFGKKKVVDLDGQWELFKNNLLSPEELKNMSSHTYLTIPGDLKSQLNGQTTGYMTLRLRIKAKDGVVYGLRISKMLSASKVWINGVLQGTVGKIGKSYEAEKAIYLPTYSYFTSNNGEVEIVIETSNYRDLFPIIRSMQFSTKDNIMNEFLLNVSVDLVILGSLLVLELLNLFIFKKVKGNKASLYFSILCLLVQLRCLFLNERIIIRFFPNMPYELMSKTAALTYYLWIPIYVLFIREIFKDIPKKLTVLSLGFSLLFSFICIVTEGPFYDSLSYIGEGFLALIIISMLIFLVNKVIKKERYSGVSLLAFIFIIATALNDVLVNNGVSYSRYGFQIGMFMFAILETYVIAIRYSDEVAIIEKLKVENKIIYENSIRDGLTKLYNRDYIDSILDIMIEDYKKYNSKFSVLMIDVDFFKAINDKFGHPYGDEVLINVSKAIENSLRPTDYAGRYGGEEFIVILPNTNKEKAKEISETIRQNIKDIYLKNGDIVTVSGGLYENDTYIKQQCIENADKLLYIAKNAGRDRIAV</sequence>
<dbReference type="OrthoDB" id="9809348at2"/>
<dbReference type="NCBIfam" id="TIGR00254">
    <property type="entry name" value="GGDEF"/>
    <property type="match status" value="1"/>
</dbReference>
<dbReference type="FunFam" id="3.30.70.270:FF:000001">
    <property type="entry name" value="Diguanylate cyclase domain protein"/>
    <property type="match status" value="1"/>
</dbReference>
<dbReference type="Gene3D" id="3.30.70.270">
    <property type="match status" value="1"/>
</dbReference>
<dbReference type="Pfam" id="PF07695">
    <property type="entry name" value="7TMR-DISM_7TM"/>
    <property type="match status" value="1"/>
</dbReference>
<dbReference type="GO" id="GO:0052621">
    <property type="term" value="F:diguanylate cyclase activity"/>
    <property type="evidence" value="ECO:0007669"/>
    <property type="project" value="TreeGrafter"/>
</dbReference>
<dbReference type="Proteomes" id="UP000286268">
    <property type="component" value="Chromosome"/>
</dbReference>
<keyword evidence="4" id="KW-1185">Reference proteome</keyword>
<dbReference type="InterPro" id="IPR050469">
    <property type="entry name" value="Diguanylate_Cyclase"/>
</dbReference>
<feature type="transmembrane region" description="Helical" evidence="1">
    <location>
        <begin position="317"/>
        <end position="335"/>
    </location>
</feature>
<feature type="transmembrane region" description="Helical" evidence="1">
    <location>
        <begin position="289"/>
        <end position="311"/>
    </location>
</feature>
<dbReference type="SUPFAM" id="SSF55073">
    <property type="entry name" value="Nucleotide cyclase"/>
    <property type="match status" value="1"/>
</dbReference>
<dbReference type="AlphaFoldDB" id="A0A3R5QR36"/>
<dbReference type="PANTHER" id="PTHR45138">
    <property type="entry name" value="REGULATORY COMPONENTS OF SENSORY TRANSDUCTION SYSTEM"/>
    <property type="match status" value="1"/>
</dbReference>
<dbReference type="SMART" id="SM00267">
    <property type="entry name" value="GGDEF"/>
    <property type="match status" value="1"/>
</dbReference>
<evidence type="ECO:0000313" key="3">
    <source>
        <dbReference type="EMBL" id="QAA30501.1"/>
    </source>
</evidence>
<keyword evidence="1" id="KW-1133">Transmembrane helix</keyword>
<reference evidence="3 4" key="1">
    <citation type="submission" date="2018-01" db="EMBL/GenBank/DDBJ databases">
        <title>Genome Sequencing and Assembly of Anaerobacter polyendosporus strain CT4.</title>
        <authorList>
            <person name="Tachaapaikoon C."/>
            <person name="Sutheeworapong S."/>
            <person name="Jenjaroenpun P."/>
            <person name="Wongsurawat T."/>
            <person name="Nookeaw I."/>
            <person name="Cheawchanlertfa P."/>
            <person name="Kosugi A."/>
            <person name="Cheevadhanarak S."/>
            <person name="Ratanakhanokchai K."/>
        </authorList>
    </citation>
    <scope>NUCLEOTIDE SEQUENCE [LARGE SCALE GENOMIC DNA]</scope>
    <source>
        <strain evidence="3 4">CT4</strain>
    </source>
</reference>
<dbReference type="PANTHER" id="PTHR45138:SF9">
    <property type="entry name" value="DIGUANYLATE CYCLASE DGCM-RELATED"/>
    <property type="match status" value="1"/>
</dbReference>
<protein>
    <submittedName>
        <fullName evidence="3">Diguanylate cyclase</fullName>
    </submittedName>
</protein>
<dbReference type="GO" id="GO:1902201">
    <property type="term" value="P:negative regulation of bacterial-type flagellum-dependent cell motility"/>
    <property type="evidence" value="ECO:0007669"/>
    <property type="project" value="TreeGrafter"/>
</dbReference>
<feature type="domain" description="GGDEF" evidence="2">
    <location>
        <begin position="446"/>
        <end position="571"/>
    </location>
</feature>
<dbReference type="KEGG" id="cmah:C1I91_01805"/>
<evidence type="ECO:0000259" key="2">
    <source>
        <dbReference type="PROSITE" id="PS50887"/>
    </source>
</evidence>
<feature type="transmembrane region" description="Helical" evidence="1">
    <location>
        <begin position="226"/>
        <end position="243"/>
    </location>
</feature>
<evidence type="ECO:0000256" key="1">
    <source>
        <dbReference type="SAM" id="Phobius"/>
    </source>
</evidence>
<feature type="transmembrane region" description="Helical" evidence="1">
    <location>
        <begin position="263"/>
        <end position="282"/>
    </location>
</feature>
<dbReference type="CDD" id="cd01949">
    <property type="entry name" value="GGDEF"/>
    <property type="match status" value="1"/>
</dbReference>
<keyword evidence="1" id="KW-0472">Membrane</keyword>
<dbReference type="RefSeq" id="WP_128210953.1">
    <property type="nucleotide sequence ID" value="NZ_CP025746.1"/>
</dbReference>
<dbReference type="GO" id="GO:0005886">
    <property type="term" value="C:plasma membrane"/>
    <property type="evidence" value="ECO:0007669"/>
    <property type="project" value="TreeGrafter"/>
</dbReference>
<dbReference type="EMBL" id="CP025746">
    <property type="protein sequence ID" value="QAA30501.1"/>
    <property type="molecule type" value="Genomic_DNA"/>
</dbReference>
<dbReference type="SUPFAM" id="SSF49785">
    <property type="entry name" value="Galactose-binding domain-like"/>
    <property type="match status" value="1"/>
</dbReference>
<dbReference type="InterPro" id="IPR043128">
    <property type="entry name" value="Rev_trsase/Diguanyl_cyclase"/>
</dbReference>
<dbReference type="InterPro" id="IPR008979">
    <property type="entry name" value="Galactose-bd-like_sf"/>
</dbReference>
<keyword evidence="1" id="KW-0812">Transmembrane</keyword>
<organism evidence="3 4">
    <name type="scientific">Clostridium manihotivorum</name>
    <dbReference type="NCBI Taxonomy" id="2320868"/>
    <lineage>
        <taxon>Bacteria</taxon>
        <taxon>Bacillati</taxon>
        <taxon>Bacillota</taxon>
        <taxon>Clostridia</taxon>
        <taxon>Eubacteriales</taxon>
        <taxon>Clostridiaceae</taxon>
        <taxon>Clostridium</taxon>
    </lineage>
</organism>
<feature type="transmembrane region" description="Helical" evidence="1">
    <location>
        <begin position="376"/>
        <end position="396"/>
    </location>
</feature>
<feature type="transmembrane region" description="Helical" evidence="1">
    <location>
        <begin position="191"/>
        <end position="214"/>
    </location>
</feature>
<gene>
    <name evidence="3" type="ORF">C1I91_01805</name>
</gene>
<dbReference type="InterPro" id="IPR000160">
    <property type="entry name" value="GGDEF_dom"/>
</dbReference>
<dbReference type="GO" id="GO:0043709">
    <property type="term" value="P:cell adhesion involved in single-species biofilm formation"/>
    <property type="evidence" value="ECO:0007669"/>
    <property type="project" value="TreeGrafter"/>
</dbReference>
<dbReference type="Pfam" id="PF00990">
    <property type="entry name" value="GGDEF"/>
    <property type="match status" value="1"/>
</dbReference>
<dbReference type="InterPro" id="IPR011623">
    <property type="entry name" value="7TMR_DISM_rcpt_extracell_dom1"/>
</dbReference>
<proteinExistence type="predicted"/>
<name>A0A3R5QR36_9CLOT</name>
<accession>A0A3R5QR36</accession>
<evidence type="ECO:0000313" key="4">
    <source>
        <dbReference type="Proteomes" id="UP000286268"/>
    </source>
</evidence>
<feature type="transmembrane region" description="Helical" evidence="1">
    <location>
        <begin position="347"/>
        <end position="364"/>
    </location>
</feature>
<dbReference type="PROSITE" id="PS50887">
    <property type="entry name" value="GGDEF"/>
    <property type="match status" value="1"/>
</dbReference>